<proteinExistence type="predicted"/>
<evidence type="ECO:0000313" key="2">
    <source>
        <dbReference type="EMBL" id="MDP7733675.1"/>
    </source>
</evidence>
<dbReference type="CDD" id="cd01029">
    <property type="entry name" value="TOPRIM_primases"/>
    <property type="match status" value="1"/>
</dbReference>
<sequence length="166" mass="18553">MADPLPGHEMHRGRLAIPYLRWFHDRLLVVQIRFRCIADHDHTGHGKYMSGAGEQPWLYNTMSLINHSPIVAITEGEIDAITAQLCGIPTVGVPGSQMWQPYFRELFLGYRDVFILADGDQPGMEFANTVAQTLSNSKIIPMPPGEDVNSLVIKQGKSALLERIKT</sequence>
<evidence type="ECO:0000313" key="3">
    <source>
        <dbReference type="Proteomes" id="UP001229081"/>
    </source>
</evidence>
<dbReference type="RefSeq" id="WP_306254607.1">
    <property type="nucleotide sequence ID" value="NZ_JAUFSA010000001.1"/>
</dbReference>
<dbReference type="InterPro" id="IPR034154">
    <property type="entry name" value="TOPRIM_DnaG/twinkle"/>
</dbReference>
<dbReference type="SMART" id="SM00493">
    <property type="entry name" value="TOPRIM"/>
    <property type="match status" value="1"/>
</dbReference>
<dbReference type="Proteomes" id="UP001229081">
    <property type="component" value="Unassembled WGS sequence"/>
</dbReference>
<evidence type="ECO:0000259" key="1">
    <source>
        <dbReference type="SMART" id="SM00493"/>
    </source>
</evidence>
<reference evidence="2" key="1">
    <citation type="submission" date="2023-06" db="EMBL/GenBank/DDBJ databases">
        <title>Identification of two novel mycobacterium reveal diversities and complexities of Mycobacterium gordonae clade.</title>
        <authorList>
            <person name="Matsumoto Y."/>
            <person name="Nakamura S."/>
            <person name="Motooka D."/>
            <person name="Fukushima K."/>
        </authorList>
    </citation>
    <scope>NUCLEOTIDE SEQUENCE</scope>
    <source>
        <strain evidence="2">TY812</strain>
    </source>
</reference>
<dbReference type="AlphaFoldDB" id="A0AAJ1RZK2"/>
<dbReference type="Gene3D" id="3.40.1360.10">
    <property type="match status" value="1"/>
</dbReference>
<gene>
    <name evidence="2" type="ORF">QXL92_02740</name>
</gene>
<name>A0AAJ1RZK2_9MYCO</name>
<accession>A0AAJ1RZK2</accession>
<comment type="caution">
    <text evidence="2">The sequence shown here is derived from an EMBL/GenBank/DDBJ whole genome shotgun (WGS) entry which is preliminary data.</text>
</comment>
<dbReference type="Pfam" id="PF13155">
    <property type="entry name" value="Toprim_2"/>
    <property type="match status" value="1"/>
</dbReference>
<organism evidence="2 3">
    <name type="scientific">Mycobacterium paragordonae</name>
    <dbReference type="NCBI Taxonomy" id="1389713"/>
    <lineage>
        <taxon>Bacteria</taxon>
        <taxon>Bacillati</taxon>
        <taxon>Actinomycetota</taxon>
        <taxon>Actinomycetes</taxon>
        <taxon>Mycobacteriales</taxon>
        <taxon>Mycobacteriaceae</taxon>
        <taxon>Mycobacterium</taxon>
    </lineage>
</organism>
<feature type="domain" description="Toprim" evidence="1">
    <location>
        <begin position="69"/>
        <end position="139"/>
    </location>
</feature>
<dbReference type="SUPFAM" id="SSF56731">
    <property type="entry name" value="DNA primase core"/>
    <property type="match status" value="1"/>
</dbReference>
<protein>
    <submittedName>
        <fullName evidence="2">Toprim domain-containing protein</fullName>
    </submittedName>
</protein>
<dbReference type="InterPro" id="IPR006171">
    <property type="entry name" value="TOPRIM_dom"/>
</dbReference>
<dbReference type="EMBL" id="JAUFSA010000001">
    <property type="protein sequence ID" value="MDP7733675.1"/>
    <property type="molecule type" value="Genomic_DNA"/>
</dbReference>